<feature type="compositionally biased region" description="Basic residues" evidence="2">
    <location>
        <begin position="86"/>
        <end position="102"/>
    </location>
</feature>
<proteinExistence type="predicted"/>
<dbReference type="Proteomes" id="UP000737018">
    <property type="component" value="Unassembled WGS sequence"/>
</dbReference>
<organism evidence="4 5">
    <name type="scientific">Castanea mollissima</name>
    <name type="common">Chinese chestnut</name>
    <dbReference type="NCBI Taxonomy" id="60419"/>
    <lineage>
        <taxon>Eukaryota</taxon>
        <taxon>Viridiplantae</taxon>
        <taxon>Streptophyta</taxon>
        <taxon>Embryophyta</taxon>
        <taxon>Tracheophyta</taxon>
        <taxon>Spermatophyta</taxon>
        <taxon>Magnoliopsida</taxon>
        <taxon>eudicotyledons</taxon>
        <taxon>Gunneridae</taxon>
        <taxon>Pentapetalae</taxon>
        <taxon>rosids</taxon>
        <taxon>fabids</taxon>
        <taxon>Fagales</taxon>
        <taxon>Fagaceae</taxon>
        <taxon>Castanea</taxon>
    </lineage>
</organism>
<evidence type="ECO:0000259" key="3">
    <source>
        <dbReference type="PROSITE" id="PS51774"/>
    </source>
</evidence>
<gene>
    <name evidence="4" type="ORF">CMV_009799</name>
</gene>
<dbReference type="OrthoDB" id="1911293at2759"/>
<name>A0A8J4RGR6_9ROSI</name>
<dbReference type="EMBL" id="JRKL02001098">
    <property type="protein sequence ID" value="KAF3966065.1"/>
    <property type="molecule type" value="Genomic_DNA"/>
</dbReference>
<keyword evidence="1" id="KW-0175">Coiled coil</keyword>
<keyword evidence="5" id="KW-1185">Reference proteome</keyword>
<evidence type="ECO:0000313" key="4">
    <source>
        <dbReference type="EMBL" id="KAF3966065.1"/>
    </source>
</evidence>
<evidence type="ECO:0000256" key="2">
    <source>
        <dbReference type="SAM" id="MobiDB-lite"/>
    </source>
</evidence>
<dbReference type="GO" id="GO:0003779">
    <property type="term" value="F:actin binding"/>
    <property type="evidence" value="ECO:0007669"/>
    <property type="project" value="InterPro"/>
</dbReference>
<feature type="domain" description="NAB" evidence="3">
    <location>
        <begin position="6"/>
        <end position="87"/>
    </location>
</feature>
<dbReference type="Pfam" id="PF07765">
    <property type="entry name" value="KIP1"/>
    <property type="match status" value="1"/>
</dbReference>
<sequence length="348" mass="40437">MMGGRLEPLGDSWSRVTADIGDLFRPPSDLEERMKMLVLNSAENGDTFAERAESYYEKRPQLLALLQDLYNGYITLSDRYIQTLAKHHQHQQQHQHHHHRRQSSQISTTDYDCYDQEDDAESSLSYQQPQSMLPIKDSLEFNADAVNVIVADLVIKNVEYDVLVHEMSIMERRTSESSRKMELQKNLLEVLESERLILLNENARLGYRVTALVEENKGLVSESIFMKRKACELARCVLKMREDHRVYMLNRKIEDLQGQIYGLEKRNKEYYEQLAKTDQHVKQEKTSIDEKNIHDLSLDGCSKMELAVVNQKFRKRGSASVGKKGGFRLWERVKNMDLFLCGLDPTCT</sequence>
<reference evidence="4" key="1">
    <citation type="submission" date="2020-03" db="EMBL/GenBank/DDBJ databases">
        <title>Castanea mollissima Vanexum genome sequencing.</title>
        <authorList>
            <person name="Staton M."/>
        </authorList>
    </citation>
    <scope>NUCLEOTIDE SEQUENCE</scope>
    <source>
        <tissue evidence="4">Leaf</tissue>
    </source>
</reference>
<feature type="region of interest" description="Disordered" evidence="2">
    <location>
        <begin position="86"/>
        <end position="109"/>
    </location>
</feature>
<comment type="caution">
    <text evidence="4">The sequence shown here is derived from an EMBL/GenBank/DDBJ whole genome shotgun (WGS) entry which is preliminary data.</text>
</comment>
<accession>A0A8J4RGR6</accession>
<evidence type="ECO:0000313" key="5">
    <source>
        <dbReference type="Proteomes" id="UP000737018"/>
    </source>
</evidence>
<dbReference type="AlphaFoldDB" id="A0A8J4RGR6"/>
<protein>
    <recommendedName>
        <fullName evidence="3">NAB domain-containing protein</fullName>
    </recommendedName>
</protein>
<dbReference type="InterPro" id="IPR011684">
    <property type="entry name" value="NAB"/>
</dbReference>
<dbReference type="PROSITE" id="PS51774">
    <property type="entry name" value="NAB"/>
    <property type="match status" value="1"/>
</dbReference>
<evidence type="ECO:0000256" key="1">
    <source>
        <dbReference type="ARBA" id="ARBA00023054"/>
    </source>
</evidence>